<comment type="similarity">
    <text evidence="2">Belongs to the heat shock protein 70 family.</text>
</comment>
<comment type="subcellular location">
    <subcellularLocation>
        <location evidence="1">Cell envelope</location>
    </subcellularLocation>
</comment>
<evidence type="ECO:0000256" key="3">
    <source>
        <dbReference type="ARBA" id="ARBA00023054"/>
    </source>
</evidence>
<dbReference type="EMBL" id="QSFT01000011">
    <property type="protein sequence ID" value="RHA76238.1"/>
    <property type="molecule type" value="Genomic_DNA"/>
</dbReference>
<comment type="caution">
    <text evidence="4">The sequence shown here is derived from an EMBL/GenBank/DDBJ whole genome shotgun (WGS) entry which is preliminary data.</text>
</comment>
<gene>
    <name evidence="4" type="ORF">DW921_06735</name>
</gene>
<dbReference type="PANTHER" id="PTHR32347">
    <property type="entry name" value="EFFLUX SYSTEM COMPONENT YKNX-RELATED"/>
    <property type="match status" value="1"/>
</dbReference>
<proteinExistence type="inferred from homology"/>
<dbReference type="InterPro" id="IPR050465">
    <property type="entry name" value="UPF0194_transport"/>
</dbReference>
<protein>
    <submittedName>
        <fullName evidence="4">HlyD family efflux transporter periplasmic adaptor subunit</fullName>
    </submittedName>
</protein>
<dbReference type="Gene3D" id="2.40.50.100">
    <property type="match status" value="1"/>
</dbReference>
<dbReference type="PROSITE" id="PS01036">
    <property type="entry name" value="HSP70_3"/>
    <property type="match status" value="1"/>
</dbReference>
<keyword evidence="3" id="KW-0175">Coiled coil</keyword>
<dbReference type="PANTHER" id="PTHR32347:SF14">
    <property type="entry name" value="EFFLUX SYSTEM COMPONENT YKNX-RELATED"/>
    <property type="match status" value="1"/>
</dbReference>
<dbReference type="GeneID" id="78406419"/>
<organism evidence="4 5">
    <name type="scientific">Phocaeicola coprophilus</name>
    <dbReference type="NCBI Taxonomy" id="387090"/>
    <lineage>
        <taxon>Bacteria</taxon>
        <taxon>Pseudomonadati</taxon>
        <taxon>Bacteroidota</taxon>
        <taxon>Bacteroidia</taxon>
        <taxon>Bacteroidales</taxon>
        <taxon>Bacteroidaceae</taxon>
        <taxon>Phocaeicola</taxon>
    </lineage>
</organism>
<sequence length="418" mass="46876">MDREIPKKTLQRERRKRWLGYGMAGLLLIGGITWIPSLMQSRVNEKDLLFSVVDRGTLEVSVSASGKIVPAVEEIITSPVSARIVEVYRRSGDSVEAGTPLLKLDLQSTETEYHKQLDEERMKQLQLDQLRMNNETYLGDLAMKVKVQAMKVGRMEADLRNERYLDSLGSGTTDRVRQAELAYNTGCLELEQLRQQYANEQKVKEADLKVKQLELDIFRKSLSETRRTLEDAQLRSPRKAILTSINTQVGSQVAPGSQVAVVSDLSHFRVDGEAAESYSDRIAAGARAMVLVGHERLEGMVSSVTPLSRDGIMSFTVQLDDSSNRRLRSGLKVDIYVINAVREEALRISNGSFYVGAGEYELFVKEGSGRLVKRKVRLGACSYDQVEVLDGLKEGDCVVVSDMSMYQSRTQIKLKEKE</sequence>
<evidence type="ECO:0000256" key="2">
    <source>
        <dbReference type="ARBA" id="ARBA00007381"/>
    </source>
</evidence>
<dbReference type="InterPro" id="IPR018181">
    <property type="entry name" value="Heat_shock_70_CS"/>
</dbReference>
<name>A0A413T0Q3_9BACT</name>
<dbReference type="GO" id="GO:0030313">
    <property type="term" value="C:cell envelope"/>
    <property type="evidence" value="ECO:0007669"/>
    <property type="project" value="UniProtKB-SubCell"/>
</dbReference>
<dbReference type="RefSeq" id="WP_008143085.1">
    <property type="nucleotide sequence ID" value="NZ_CABJGD010000011.1"/>
</dbReference>
<evidence type="ECO:0000313" key="4">
    <source>
        <dbReference type="EMBL" id="RHA76238.1"/>
    </source>
</evidence>
<evidence type="ECO:0000256" key="1">
    <source>
        <dbReference type="ARBA" id="ARBA00004196"/>
    </source>
</evidence>
<dbReference type="Gene3D" id="2.40.420.20">
    <property type="match status" value="1"/>
</dbReference>
<dbReference type="Proteomes" id="UP000283855">
    <property type="component" value="Unassembled WGS sequence"/>
</dbReference>
<reference evidence="4 5" key="1">
    <citation type="submission" date="2018-08" db="EMBL/GenBank/DDBJ databases">
        <title>A genome reference for cultivated species of the human gut microbiota.</title>
        <authorList>
            <person name="Zou Y."/>
            <person name="Xue W."/>
            <person name="Luo G."/>
        </authorList>
    </citation>
    <scope>NUCLEOTIDE SEQUENCE [LARGE SCALE GENOMIC DNA]</scope>
    <source>
        <strain evidence="4 5">AM42-38</strain>
    </source>
</reference>
<evidence type="ECO:0000313" key="5">
    <source>
        <dbReference type="Proteomes" id="UP000283855"/>
    </source>
</evidence>
<accession>A0A413T0Q3</accession>
<dbReference type="AlphaFoldDB" id="A0A413T0Q3"/>